<keyword evidence="1" id="KW-0472">Membrane</keyword>
<keyword evidence="1 2" id="KW-0812">Transmembrane</keyword>
<dbReference type="STRING" id="442562.Rumeso_04094"/>
<reference evidence="2 3" key="1">
    <citation type="submission" date="2013-02" db="EMBL/GenBank/DDBJ databases">
        <authorList>
            <person name="Fiebig A."/>
            <person name="Goeker M."/>
            <person name="Klenk H.-P.P."/>
        </authorList>
    </citation>
    <scope>NUCLEOTIDE SEQUENCE [LARGE SCALE GENOMIC DNA]</scope>
    <source>
        <strain evidence="2 3">DSM 19309</strain>
    </source>
</reference>
<dbReference type="EMBL" id="AOSK01000116">
    <property type="protein sequence ID" value="EYD74409.1"/>
    <property type="molecule type" value="Genomic_DNA"/>
</dbReference>
<dbReference type="InterPro" id="IPR018678">
    <property type="entry name" value="DUF2160_TM"/>
</dbReference>
<feature type="transmembrane region" description="Helical" evidence="1">
    <location>
        <begin position="74"/>
        <end position="100"/>
    </location>
</feature>
<feature type="transmembrane region" description="Helical" evidence="1">
    <location>
        <begin position="121"/>
        <end position="138"/>
    </location>
</feature>
<evidence type="ECO:0000313" key="2">
    <source>
        <dbReference type="EMBL" id="EYD74409.1"/>
    </source>
</evidence>
<protein>
    <submittedName>
        <fullName evidence="2">Putative transmembrane protein</fullName>
    </submittedName>
</protein>
<dbReference type="Proteomes" id="UP000019666">
    <property type="component" value="Unassembled WGS sequence"/>
</dbReference>
<sequence length="161" mass="17580">MSDLRLDTRAKAPSGIIPPVDEHATVAAARRPRVGLLAGIIVLVMGALLAFLFWAAPRSEDGIAWGDPMIPGGWMAWTLATALFFWIIAALILTFLVLAIRFPETPRVGVLRIETTRGDRLFITLLGSAFINLAWLGLVGQVQWAALIVCLIYAAAVFRWV</sequence>
<keyword evidence="3" id="KW-1185">Reference proteome</keyword>
<feature type="transmembrane region" description="Helical" evidence="1">
    <location>
        <begin position="144"/>
        <end position="160"/>
    </location>
</feature>
<feature type="transmembrane region" description="Helical" evidence="1">
    <location>
        <begin position="34"/>
        <end position="54"/>
    </location>
</feature>
<dbReference type="Pfam" id="PF09928">
    <property type="entry name" value="DUF2160"/>
    <property type="match status" value="1"/>
</dbReference>
<accession>A0A017HKU7</accession>
<dbReference type="HOGENOM" id="CLU_151927_0_0_5"/>
<evidence type="ECO:0000256" key="1">
    <source>
        <dbReference type="SAM" id="Phobius"/>
    </source>
</evidence>
<comment type="caution">
    <text evidence="2">The sequence shown here is derived from an EMBL/GenBank/DDBJ whole genome shotgun (WGS) entry which is preliminary data.</text>
</comment>
<evidence type="ECO:0000313" key="3">
    <source>
        <dbReference type="Proteomes" id="UP000019666"/>
    </source>
</evidence>
<proteinExistence type="predicted"/>
<name>A0A017HKU7_9RHOB</name>
<dbReference type="RefSeq" id="WP_245639236.1">
    <property type="nucleotide sequence ID" value="NZ_KK088571.1"/>
</dbReference>
<gene>
    <name evidence="2" type="ORF">Rumeso_04094</name>
</gene>
<organism evidence="2 3">
    <name type="scientific">Rubellimicrobium mesophilum DSM 19309</name>
    <dbReference type="NCBI Taxonomy" id="442562"/>
    <lineage>
        <taxon>Bacteria</taxon>
        <taxon>Pseudomonadati</taxon>
        <taxon>Pseudomonadota</taxon>
        <taxon>Alphaproteobacteria</taxon>
        <taxon>Rhodobacterales</taxon>
        <taxon>Roseobacteraceae</taxon>
        <taxon>Rubellimicrobium</taxon>
    </lineage>
</organism>
<keyword evidence="1" id="KW-1133">Transmembrane helix</keyword>
<dbReference type="AlphaFoldDB" id="A0A017HKU7"/>